<reference evidence="2 3" key="1">
    <citation type="submission" date="2016-12" db="EMBL/GenBank/DDBJ databases">
        <title>Candidatus Reconcilibacillus cellulovorans genome.</title>
        <authorList>
            <person name="Kolinko S."/>
            <person name="Wu Y.-W."/>
            <person name="Tachea F."/>
            <person name="Denzel E."/>
            <person name="Hiras J."/>
            <person name="Baecker N."/>
            <person name="Chan L.J."/>
            <person name="Eichorst S.A."/>
            <person name="Frey D."/>
            <person name="Adams P.D."/>
            <person name="Pray T."/>
            <person name="Tanjore D."/>
            <person name="Petzold C.J."/>
            <person name="Gladden J.M."/>
            <person name="Simmons B.A."/>
            <person name="Singer S.W."/>
        </authorList>
    </citation>
    <scope>NUCLEOTIDE SEQUENCE [LARGE SCALE GENOMIC DNA]</scope>
    <source>
        <strain evidence="2">JTherm</strain>
    </source>
</reference>
<evidence type="ECO:0000259" key="1">
    <source>
        <dbReference type="PROSITE" id="PS51186"/>
    </source>
</evidence>
<dbReference type="Proteomes" id="UP000243688">
    <property type="component" value="Unassembled WGS sequence"/>
</dbReference>
<proteinExistence type="predicted"/>
<dbReference type="PROSITE" id="PS51186">
    <property type="entry name" value="GNAT"/>
    <property type="match status" value="1"/>
</dbReference>
<evidence type="ECO:0000313" key="2">
    <source>
        <dbReference type="EMBL" id="PDO09252.1"/>
    </source>
</evidence>
<gene>
    <name evidence="2" type="ORF">BLM47_13545</name>
</gene>
<protein>
    <submittedName>
        <fullName evidence="2">GNAT family N-acetyltransferase</fullName>
    </submittedName>
</protein>
<dbReference type="GO" id="GO:0016747">
    <property type="term" value="F:acyltransferase activity, transferring groups other than amino-acyl groups"/>
    <property type="evidence" value="ECO:0007669"/>
    <property type="project" value="InterPro"/>
</dbReference>
<dbReference type="AlphaFoldDB" id="A0A2A6DX37"/>
<dbReference type="InterPro" id="IPR000182">
    <property type="entry name" value="GNAT_dom"/>
</dbReference>
<name>A0A2A6DX37_9BACL</name>
<feature type="domain" description="N-acetyltransferase" evidence="1">
    <location>
        <begin position="3"/>
        <end position="205"/>
    </location>
</feature>
<accession>A0A2A6DX37</accession>
<dbReference type="Pfam" id="PF00583">
    <property type="entry name" value="Acetyltransf_1"/>
    <property type="match status" value="1"/>
</dbReference>
<dbReference type="EMBL" id="MOXJ01000051">
    <property type="protein sequence ID" value="PDO09252.1"/>
    <property type="molecule type" value="Genomic_DNA"/>
</dbReference>
<evidence type="ECO:0000313" key="3">
    <source>
        <dbReference type="Proteomes" id="UP000243688"/>
    </source>
</evidence>
<sequence>MNIVIRRYTVDDYEGLLDVQKEAFPPPFPPELWWKREQIEAHVRTFPEGAMVAVSLEDGRILGSATALIVRHADQPHTWAEISDNGYIERTHDPDGDTLYGIDVCVRPSARGLGVAGMLYDARKRLVVERNLARLAVGSRMPGYHRYADETDAETYVERVVRGELRDPVLGFMLKQGLVPVRVLHDYLEDEESCNKAVLMEWRNPFYSPRKE</sequence>
<comment type="caution">
    <text evidence="2">The sequence shown here is derived from an EMBL/GenBank/DDBJ whole genome shotgun (WGS) entry which is preliminary data.</text>
</comment>
<dbReference type="SUPFAM" id="SSF55729">
    <property type="entry name" value="Acyl-CoA N-acyltransferases (Nat)"/>
    <property type="match status" value="1"/>
</dbReference>
<organism evidence="2 3">
    <name type="scientific">Candidatus Reconcilbacillus cellulovorans</name>
    <dbReference type="NCBI Taxonomy" id="1906605"/>
    <lineage>
        <taxon>Bacteria</taxon>
        <taxon>Bacillati</taxon>
        <taxon>Bacillota</taxon>
        <taxon>Bacilli</taxon>
        <taxon>Bacillales</taxon>
        <taxon>Paenibacillaceae</taxon>
        <taxon>Candidatus Reconcilbacillus</taxon>
    </lineage>
</organism>
<dbReference type="InterPro" id="IPR016181">
    <property type="entry name" value="Acyl_CoA_acyltransferase"/>
</dbReference>
<keyword evidence="2" id="KW-0808">Transferase</keyword>
<dbReference type="Gene3D" id="3.40.630.30">
    <property type="match status" value="1"/>
</dbReference>
<dbReference type="CDD" id="cd04301">
    <property type="entry name" value="NAT_SF"/>
    <property type="match status" value="1"/>
</dbReference>